<feature type="region of interest" description="Disordered" evidence="1">
    <location>
        <begin position="1"/>
        <end position="27"/>
    </location>
</feature>
<gene>
    <name evidence="2" type="ORF">EVA_05068</name>
</gene>
<evidence type="ECO:0000256" key="1">
    <source>
        <dbReference type="SAM" id="MobiDB-lite"/>
    </source>
</evidence>
<sequence>DNKQTKESMYKGYPALPADTPFLMGEG</sequence>
<proteinExistence type="predicted"/>
<accession>J9D2I2</accession>
<evidence type="ECO:0000313" key="2">
    <source>
        <dbReference type="EMBL" id="EJX06826.1"/>
    </source>
</evidence>
<name>J9D2I2_9ZZZZ</name>
<comment type="caution">
    <text evidence="2">The sequence shown here is derived from an EMBL/GenBank/DDBJ whole genome shotgun (WGS) entry which is preliminary data.</text>
</comment>
<protein>
    <submittedName>
        <fullName evidence="2">Uncharacterized protein</fullName>
    </submittedName>
</protein>
<dbReference type="EMBL" id="AMCI01001049">
    <property type="protein sequence ID" value="EJX06826.1"/>
    <property type="molecule type" value="Genomic_DNA"/>
</dbReference>
<feature type="non-terminal residue" evidence="2">
    <location>
        <position position="1"/>
    </location>
</feature>
<organism evidence="2">
    <name type="scientific">gut metagenome</name>
    <dbReference type="NCBI Taxonomy" id="749906"/>
    <lineage>
        <taxon>unclassified sequences</taxon>
        <taxon>metagenomes</taxon>
        <taxon>organismal metagenomes</taxon>
    </lineage>
</organism>
<dbReference type="AlphaFoldDB" id="J9D2I2"/>
<reference evidence="2" key="1">
    <citation type="journal article" date="2012" name="PLoS ONE">
        <title>Gene sets for utilization of primary and secondary nutrition supplies in the distal gut of endangered iberian lynx.</title>
        <authorList>
            <person name="Alcaide M."/>
            <person name="Messina E."/>
            <person name="Richter M."/>
            <person name="Bargiela R."/>
            <person name="Peplies J."/>
            <person name="Huws S.A."/>
            <person name="Newbold C.J."/>
            <person name="Golyshin P.N."/>
            <person name="Simon M.A."/>
            <person name="Lopez G."/>
            <person name="Yakimov M.M."/>
            <person name="Ferrer M."/>
        </authorList>
    </citation>
    <scope>NUCLEOTIDE SEQUENCE</scope>
</reference>